<gene>
    <name evidence="1" type="ORF">LCGC14_0168440</name>
</gene>
<evidence type="ECO:0000313" key="1">
    <source>
        <dbReference type="EMBL" id="KKN96251.1"/>
    </source>
</evidence>
<dbReference type="EMBL" id="LAZR01000065">
    <property type="protein sequence ID" value="KKN96251.1"/>
    <property type="molecule type" value="Genomic_DNA"/>
</dbReference>
<sequence>MKTETIQFRSKSDRERDVNLERNYHEIGIPAIAAASQCCCKQKQAKADTSSAKKDGG</sequence>
<proteinExistence type="predicted"/>
<dbReference type="AlphaFoldDB" id="A0A0F9XAX4"/>
<reference evidence="1" key="1">
    <citation type="journal article" date="2015" name="Nature">
        <title>Complex archaea that bridge the gap between prokaryotes and eukaryotes.</title>
        <authorList>
            <person name="Spang A."/>
            <person name="Saw J.H."/>
            <person name="Jorgensen S.L."/>
            <person name="Zaremba-Niedzwiedzka K."/>
            <person name="Martijn J."/>
            <person name="Lind A.E."/>
            <person name="van Eijk R."/>
            <person name="Schleper C."/>
            <person name="Guy L."/>
            <person name="Ettema T.J."/>
        </authorList>
    </citation>
    <scope>NUCLEOTIDE SEQUENCE</scope>
</reference>
<organism evidence="1">
    <name type="scientific">marine sediment metagenome</name>
    <dbReference type="NCBI Taxonomy" id="412755"/>
    <lineage>
        <taxon>unclassified sequences</taxon>
        <taxon>metagenomes</taxon>
        <taxon>ecological metagenomes</taxon>
    </lineage>
</organism>
<accession>A0A0F9XAX4</accession>
<protein>
    <submittedName>
        <fullName evidence="1">Uncharacterized protein</fullName>
    </submittedName>
</protein>
<comment type="caution">
    <text evidence="1">The sequence shown here is derived from an EMBL/GenBank/DDBJ whole genome shotgun (WGS) entry which is preliminary data.</text>
</comment>
<name>A0A0F9XAX4_9ZZZZ</name>